<name>A0A8S2ZCK7_9BILA</name>
<dbReference type="Proteomes" id="UP000681967">
    <property type="component" value="Unassembled WGS sequence"/>
</dbReference>
<gene>
    <name evidence="1" type="ORF">BYL167_LOCUS40636</name>
</gene>
<dbReference type="EMBL" id="CAJOBH010101096">
    <property type="protein sequence ID" value="CAF4613239.1"/>
    <property type="molecule type" value="Genomic_DNA"/>
</dbReference>
<accession>A0A8S2ZCK7</accession>
<sequence>GMRMYFEVVDRPLNDNCPQITVTPVASITTLTTIGPNLSTAEPIYVTLGIASPTRSFQICAGKQLIYFSYVYSLPEIKQNP</sequence>
<comment type="caution">
    <text evidence="1">The sequence shown here is derived from an EMBL/GenBank/DDBJ whole genome shotgun (WGS) entry which is preliminary data.</text>
</comment>
<dbReference type="AlphaFoldDB" id="A0A8S2ZCK7"/>
<reference evidence="1" key="1">
    <citation type="submission" date="2021-02" db="EMBL/GenBank/DDBJ databases">
        <authorList>
            <person name="Nowell W R."/>
        </authorList>
    </citation>
    <scope>NUCLEOTIDE SEQUENCE</scope>
</reference>
<protein>
    <submittedName>
        <fullName evidence="1">Uncharacterized protein</fullName>
    </submittedName>
</protein>
<proteinExistence type="predicted"/>
<evidence type="ECO:0000313" key="2">
    <source>
        <dbReference type="Proteomes" id="UP000681967"/>
    </source>
</evidence>
<evidence type="ECO:0000313" key="1">
    <source>
        <dbReference type="EMBL" id="CAF4613239.1"/>
    </source>
</evidence>
<feature type="non-terminal residue" evidence="1">
    <location>
        <position position="1"/>
    </location>
</feature>
<organism evidence="1 2">
    <name type="scientific">Rotaria magnacalcarata</name>
    <dbReference type="NCBI Taxonomy" id="392030"/>
    <lineage>
        <taxon>Eukaryota</taxon>
        <taxon>Metazoa</taxon>
        <taxon>Spiralia</taxon>
        <taxon>Gnathifera</taxon>
        <taxon>Rotifera</taxon>
        <taxon>Eurotatoria</taxon>
        <taxon>Bdelloidea</taxon>
        <taxon>Philodinida</taxon>
        <taxon>Philodinidae</taxon>
        <taxon>Rotaria</taxon>
    </lineage>
</organism>
<feature type="non-terminal residue" evidence="1">
    <location>
        <position position="81"/>
    </location>
</feature>